<dbReference type="SMART" id="SM00365">
    <property type="entry name" value="LRR_SD22"/>
    <property type="match status" value="14"/>
</dbReference>
<accession>A0AA39F795</accession>
<dbReference type="EMBL" id="JAQQBS010001422">
    <property type="protein sequence ID" value="KAK0164164.1"/>
    <property type="molecule type" value="Genomic_DNA"/>
</dbReference>
<protein>
    <recommendedName>
        <fullName evidence="6">LRRCT domain-containing protein</fullName>
    </recommendedName>
</protein>
<dbReference type="InterPro" id="IPR032675">
    <property type="entry name" value="LRR_dom_sf"/>
</dbReference>
<dbReference type="SMART" id="SM00369">
    <property type="entry name" value="LRR_TYP"/>
    <property type="match status" value="26"/>
</dbReference>
<feature type="chain" id="PRO_5041438125" description="LRRCT domain-containing protein" evidence="5">
    <location>
        <begin position="20"/>
        <end position="1344"/>
    </location>
</feature>
<keyword evidence="4" id="KW-0472">Membrane</keyword>
<reference evidence="7" key="2">
    <citation type="submission" date="2023-03" db="EMBL/GenBank/DDBJ databases">
        <authorList>
            <person name="Inwood S.N."/>
            <person name="Skelly J.G."/>
            <person name="Guhlin J."/>
            <person name="Harrop T.W.R."/>
            <person name="Goldson S.G."/>
            <person name="Dearden P.K."/>
        </authorList>
    </citation>
    <scope>NUCLEOTIDE SEQUENCE</scope>
    <source>
        <strain evidence="7">Irish</strain>
        <tissue evidence="7">Whole body</tissue>
    </source>
</reference>
<proteinExistence type="predicted"/>
<dbReference type="PROSITE" id="PS51450">
    <property type="entry name" value="LRR"/>
    <property type="match status" value="10"/>
</dbReference>
<feature type="signal peptide" evidence="5">
    <location>
        <begin position="1"/>
        <end position="19"/>
    </location>
</feature>
<dbReference type="InterPro" id="IPR001611">
    <property type="entry name" value="Leu-rich_rpt"/>
</dbReference>
<keyword evidence="3" id="KW-0677">Repeat</keyword>
<dbReference type="PANTHER" id="PTHR24369">
    <property type="entry name" value="ANTIGEN BSP, PUTATIVE-RELATED"/>
    <property type="match status" value="1"/>
</dbReference>
<keyword evidence="4" id="KW-0812">Transmembrane</keyword>
<dbReference type="InterPro" id="IPR000483">
    <property type="entry name" value="Cys-rich_flank_reg_C"/>
</dbReference>
<reference evidence="7" key="1">
    <citation type="journal article" date="2023" name="bioRxiv">
        <title>Scaffold-level genome assemblies of two parasitoid biocontrol wasps reveal the parthenogenesis mechanism and an associated novel virus.</title>
        <authorList>
            <person name="Inwood S."/>
            <person name="Skelly J."/>
            <person name="Guhlin J."/>
            <person name="Harrop T."/>
            <person name="Goldson S."/>
            <person name="Dearden P."/>
        </authorList>
    </citation>
    <scope>NUCLEOTIDE SEQUENCE</scope>
    <source>
        <strain evidence="7">Irish</strain>
        <tissue evidence="7">Whole body</tissue>
    </source>
</reference>
<dbReference type="PANTHER" id="PTHR24369:SF210">
    <property type="entry name" value="CHAOPTIN-RELATED"/>
    <property type="match status" value="1"/>
</dbReference>
<dbReference type="Gene3D" id="3.80.10.10">
    <property type="entry name" value="Ribonuclease Inhibitor"/>
    <property type="match status" value="8"/>
</dbReference>
<dbReference type="InterPro" id="IPR003591">
    <property type="entry name" value="Leu-rich_rpt_typical-subtyp"/>
</dbReference>
<dbReference type="SMART" id="SM00364">
    <property type="entry name" value="LRR_BAC"/>
    <property type="match status" value="14"/>
</dbReference>
<evidence type="ECO:0000313" key="7">
    <source>
        <dbReference type="EMBL" id="KAK0164164.1"/>
    </source>
</evidence>
<dbReference type="SMART" id="SM00082">
    <property type="entry name" value="LRRCT"/>
    <property type="match status" value="1"/>
</dbReference>
<evidence type="ECO:0000259" key="6">
    <source>
        <dbReference type="SMART" id="SM00082"/>
    </source>
</evidence>
<keyword evidence="4" id="KW-1133">Transmembrane helix</keyword>
<evidence type="ECO:0000256" key="3">
    <source>
        <dbReference type="ARBA" id="ARBA00022737"/>
    </source>
</evidence>
<keyword evidence="2 5" id="KW-0732">Signal</keyword>
<evidence type="ECO:0000256" key="5">
    <source>
        <dbReference type="SAM" id="SignalP"/>
    </source>
</evidence>
<gene>
    <name evidence="7" type="ORF">PV328_002823</name>
</gene>
<sequence length="1344" mass="150242">MSWSLINVILLITLGWSSAQWQPCVELKRDLKLPCRCAQLLDYSRSIRMNCDRVIFTRESLELLRNQPIISITRRNSGYQKLPEDLLNSGLQLEKIDLTGNSINRLMDRYLSIQNNLKELRLGNNLLGDNLNPIFSSNEFRDMEQLRLLDLNNNGIKSIEEGIFNGCNGLEELYLDDNNLTTVPADSLKGPRAIRILSLAGNNIISLSRGAFGNSQLADSLLRIDLSRNELSHMEDNALTGLTHLLFLNLSRNDLTRFNSDVFKGVNNLLQLDLSINFLREFPNDALRHLTRLKFLNISNNLINEIESTHLTGLTELQVLDLSRNSIGRLGINAFANLTGLARLDLSLNALRTIEESSFEGLVNLKWLSLQDNNILLVPASAVSRLPSLTHLHIEFNRIAALSSDLLRSAAPTLVSLAMTRNLVREIPARMFLHFNKLINIELSGNMISSVTQNMFAGLEDTLLNLDLSNNRLISVSPLSLRNLLSLNLASNNLKRLTPDTFTNLSRLKYLNISNNPLYGGFPPVFPSSLMTLDASRTGLKILPTVLLLNLDSLEKLLISHNHLQELGEGTFQHLYNLTSIDLSYNAIERIENAAFVGLINIYKLNLRGNRLSTFAGEYFNTGSGMEILDLSDNNISNLSPTAFQIHPRLRELNLSGNKFDRFPSEFIKSLQFLEQLDLSRNALKTIGEFAFAQMSRLRLLDLSSNKIESVEELAFHNSTQLQIIDLSNNALENLNERTMEGVLRIELLNLRNNKLATLPETIFDTSRIRRMEIVDLSGNKFAEIPTHALQRQSTSLHRLNMARNKINEVLTQEIVTSVKDLDLSQNPLSTNAIKGILGEAKILRALNLAQTGIKSITRLETPFLKSLNLSGNDIADIRPAALERATLLERLDVSNNKLEDFVNLANTYKTLPSLRYLDVSGNQVKSINESSFEGLDRLRSLKISHLPEAMRIEKNAFKPLSKLQTLVAYDYPRLGYFDVQGILKDMHDLRVLDVEIKDSTVGNDLLSVKSHPRLVKLNLRGERLKNVQSSALAGIRNSNLEIGLKNSSIDSLPASLFFPVPRSTKVNLDITGDKFTTFSAQLISALDERNGMITIHGLETNPINCDCEIKHLWRWLKMTSSNNIQARCKSPEHLTDRLLTDLTEDLLMCGEMTPTNAQTTETTPITRSTGFSEPEIIWTVAPTTSDNRNKHGYNEIGGSPVTGSGTDDTLIIGIVGGVVAFIAIVIIIICICRLKWSNQVNEARMAAMASSIHDPSVIRPGSVYSGKINHEAYVGSYNGSTLGHANGHHNGPNTPVQMMPYMQPMHVVHHPAHGTPPQPIYGYYGENPPVPMYMCATDDKFNR</sequence>
<dbReference type="InterPro" id="IPR050541">
    <property type="entry name" value="LRR_TM_domain-containing"/>
</dbReference>
<feature type="domain" description="LRRCT" evidence="6">
    <location>
        <begin position="1102"/>
        <end position="1151"/>
    </location>
</feature>
<evidence type="ECO:0000313" key="8">
    <source>
        <dbReference type="Proteomes" id="UP001168990"/>
    </source>
</evidence>
<comment type="caution">
    <text evidence="7">The sequence shown here is derived from an EMBL/GenBank/DDBJ whole genome shotgun (WGS) entry which is preliminary data.</text>
</comment>
<dbReference type="Pfam" id="PF13855">
    <property type="entry name" value="LRR_8"/>
    <property type="match status" value="7"/>
</dbReference>
<evidence type="ECO:0000256" key="2">
    <source>
        <dbReference type="ARBA" id="ARBA00022729"/>
    </source>
</evidence>
<keyword evidence="8" id="KW-1185">Reference proteome</keyword>
<feature type="transmembrane region" description="Helical" evidence="4">
    <location>
        <begin position="1211"/>
        <end position="1235"/>
    </location>
</feature>
<dbReference type="SUPFAM" id="SSF52058">
    <property type="entry name" value="L domain-like"/>
    <property type="match status" value="4"/>
</dbReference>
<dbReference type="Pfam" id="PF00560">
    <property type="entry name" value="LRR_1"/>
    <property type="match status" value="2"/>
</dbReference>
<evidence type="ECO:0000256" key="1">
    <source>
        <dbReference type="ARBA" id="ARBA00022614"/>
    </source>
</evidence>
<keyword evidence="1" id="KW-0433">Leucine-rich repeat</keyword>
<dbReference type="GO" id="GO:0005886">
    <property type="term" value="C:plasma membrane"/>
    <property type="evidence" value="ECO:0007669"/>
    <property type="project" value="TreeGrafter"/>
</dbReference>
<organism evidence="7 8">
    <name type="scientific">Microctonus aethiopoides</name>
    <dbReference type="NCBI Taxonomy" id="144406"/>
    <lineage>
        <taxon>Eukaryota</taxon>
        <taxon>Metazoa</taxon>
        <taxon>Ecdysozoa</taxon>
        <taxon>Arthropoda</taxon>
        <taxon>Hexapoda</taxon>
        <taxon>Insecta</taxon>
        <taxon>Pterygota</taxon>
        <taxon>Neoptera</taxon>
        <taxon>Endopterygota</taxon>
        <taxon>Hymenoptera</taxon>
        <taxon>Apocrita</taxon>
        <taxon>Ichneumonoidea</taxon>
        <taxon>Braconidae</taxon>
        <taxon>Euphorinae</taxon>
        <taxon>Microctonus</taxon>
    </lineage>
</organism>
<dbReference type="FunFam" id="3.80.10.10:FF:001164">
    <property type="entry name" value="GH01279p"/>
    <property type="match status" value="1"/>
</dbReference>
<dbReference type="Proteomes" id="UP001168990">
    <property type="component" value="Unassembled WGS sequence"/>
</dbReference>
<name>A0AA39F795_9HYME</name>
<evidence type="ECO:0000256" key="4">
    <source>
        <dbReference type="SAM" id="Phobius"/>
    </source>
</evidence>